<proteinExistence type="predicted"/>
<dbReference type="SUPFAM" id="SSF52172">
    <property type="entry name" value="CheY-like"/>
    <property type="match status" value="1"/>
</dbReference>
<dbReference type="Proteomes" id="UP000451233">
    <property type="component" value="Unassembled WGS sequence"/>
</dbReference>
<name>A0A7K1XWN3_9SPHI</name>
<evidence type="ECO:0000259" key="6">
    <source>
        <dbReference type="PROSITE" id="PS50109"/>
    </source>
</evidence>
<sequence>MEYHHILSKQIRKLLPEAYLQDPVMLSFLENISTSYHSFDRSKKIADHAFNLSEREYQEVNANLMRENEIRQKSIGELKKAIRSLSPEPVEGLDGSDEDLIHMIEYLQAQILKAKELESALIVSKELAEKAAIAKSQFLSTMSHEIRTPMNAVIGFTHLLLQQDPRPEQMEYLKLLKFSAENLLVLINDILDFNKIEAGKIEFEEADFSVRELVSNIRLALLQKANEKDIKIKLMLDEDLPNVVKGDPVRLGQILTNLISNAVKFTKQGKVTIMASLGKATGNTTVIDFEVSDTGIGIPPEKIEYIFESFAQANSDTTRKFGGTGLGLTITKRLLELQGSEIKVKSTPGEGSVFYFSLELKNSDHKEVVSTYSGESSVPVKSLKGVKLLIAEDNQINVILAKQYMRLWDVECDVAENGEIAYTLVQTNDYDMVLMDLQMPEMDGYQTTMAIRQLEGDKFKNLPIIALTASAMLDIKDQAFVVGMNDYISKPFNPDELYRKIASYARLKEAS</sequence>
<dbReference type="Gene3D" id="3.30.565.10">
    <property type="entry name" value="Histidine kinase-like ATPase, C-terminal domain"/>
    <property type="match status" value="1"/>
</dbReference>
<reference evidence="8 9" key="1">
    <citation type="submission" date="2019-11" db="EMBL/GenBank/DDBJ databases">
        <title>Pedobacter sp. HMF7056 Genome sequencing and assembly.</title>
        <authorList>
            <person name="Kang H."/>
            <person name="Kim H."/>
            <person name="Joh K."/>
        </authorList>
    </citation>
    <scope>NUCLEOTIDE SEQUENCE [LARGE SCALE GENOMIC DNA]</scope>
    <source>
        <strain evidence="8 9">HMF7056</strain>
    </source>
</reference>
<feature type="modified residue" description="4-aspartylphosphate" evidence="5">
    <location>
        <position position="436"/>
    </location>
</feature>
<evidence type="ECO:0000256" key="4">
    <source>
        <dbReference type="ARBA" id="ARBA00023012"/>
    </source>
</evidence>
<dbReference type="GO" id="GO:0000155">
    <property type="term" value="F:phosphorelay sensor kinase activity"/>
    <property type="evidence" value="ECO:0007669"/>
    <property type="project" value="InterPro"/>
</dbReference>
<dbReference type="SMART" id="SM00388">
    <property type="entry name" value="HisKA"/>
    <property type="match status" value="1"/>
</dbReference>
<evidence type="ECO:0000259" key="7">
    <source>
        <dbReference type="PROSITE" id="PS50110"/>
    </source>
</evidence>
<dbReference type="AlphaFoldDB" id="A0A7K1XWN3"/>
<gene>
    <name evidence="8" type="ORF">GS398_08880</name>
</gene>
<protein>
    <recommendedName>
        <fullName evidence="2">histidine kinase</fullName>
        <ecNumber evidence="2">2.7.13.3</ecNumber>
    </recommendedName>
</protein>
<dbReference type="RefSeq" id="WP_160906411.1">
    <property type="nucleotide sequence ID" value="NZ_WVHS01000002.1"/>
</dbReference>
<dbReference type="SUPFAM" id="SSF47384">
    <property type="entry name" value="Homodimeric domain of signal transducing histidine kinase"/>
    <property type="match status" value="1"/>
</dbReference>
<comment type="caution">
    <text evidence="8">The sequence shown here is derived from an EMBL/GenBank/DDBJ whole genome shotgun (WGS) entry which is preliminary data.</text>
</comment>
<dbReference type="PROSITE" id="PS50110">
    <property type="entry name" value="RESPONSE_REGULATORY"/>
    <property type="match status" value="1"/>
</dbReference>
<dbReference type="InterPro" id="IPR003661">
    <property type="entry name" value="HisK_dim/P_dom"/>
</dbReference>
<keyword evidence="9" id="KW-1185">Reference proteome</keyword>
<dbReference type="Gene3D" id="3.40.50.2300">
    <property type="match status" value="1"/>
</dbReference>
<dbReference type="PANTHER" id="PTHR45339:SF1">
    <property type="entry name" value="HYBRID SIGNAL TRANSDUCTION HISTIDINE KINASE J"/>
    <property type="match status" value="1"/>
</dbReference>
<dbReference type="InterPro" id="IPR005467">
    <property type="entry name" value="His_kinase_dom"/>
</dbReference>
<dbReference type="Pfam" id="PF02518">
    <property type="entry name" value="HATPase_c"/>
    <property type="match status" value="1"/>
</dbReference>
<dbReference type="InterPro" id="IPR003594">
    <property type="entry name" value="HATPase_dom"/>
</dbReference>
<evidence type="ECO:0000256" key="3">
    <source>
        <dbReference type="ARBA" id="ARBA00022553"/>
    </source>
</evidence>
<dbReference type="SUPFAM" id="SSF55874">
    <property type="entry name" value="ATPase domain of HSP90 chaperone/DNA topoisomerase II/histidine kinase"/>
    <property type="match status" value="1"/>
</dbReference>
<dbReference type="CDD" id="cd00082">
    <property type="entry name" value="HisKA"/>
    <property type="match status" value="1"/>
</dbReference>
<dbReference type="CDD" id="cd17546">
    <property type="entry name" value="REC_hyHK_CKI1_RcsC-like"/>
    <property type="match status" value="1"/>
</dbReference>
<dbReference type="InterPro" id="IPR011006">
    <property type="entry name" value="CheY-like_superfamily"/>
</dbReference>
<dbReference type="Gene3D" id="1.10.287.130">
    <property type="match status" value="1"/>
</dbReference>
<dbReference type="EMBL" id="WVHS01000002">
    <property type="protein sequence ID" value="MXV15414.1"/>
    <property type="molecule type" value="Genomic_DNA"/>
</dbReference>
<dbReference type="PANTHER" id="PTHR45339">
    <property type="entry name" value="HYBRID SIGNAL TRANSDUCTION HISTIDINE KINASE J"/>
    <property type="match status" value="1"/>
</dbReference>
<keyword evidence="4" id="KW-0902">Two-component regulatory system</keyword>
<feature type="domain" description="Response regulatory" evidence="7">
    <location>
        <begin position="387"/>
        <end position="505"/>
    </location>
</feature>
<keyword evidence="3 5" id="KW-0597">Phosphoprotein</keyword>
<evidence type="ECO:0000313" key="9">
    <source>
        <dbReference type="Proteomes" id="UP000451233"/>
    </source>
</evidence>
<dbReference type="SMART" id="SM00448">
    <property type="entry name" value="REC"/>
    <property type="match status" value="1"/>
</dbReference>
<feature type="domain" description="Histidine kinase" evidence="6">
    <location>
        <begin position="141"/>
        <end position="362"/>
    </location>
</feature>
<dbReference type="PROSITE" id="PS50109">
    <property type="entry name" value="HIS_KIN"/>
    <property type="match status" value="1"/>
</dbReference>
<dbReference type="InterPro" id="IPR036097">
    <property type="entry name" value="HisK_dim/P_sf"/>
</dbReference>
<dbReference type="SMART" id="SM00387">
    <property type="entry name" value="HATPase_c"/>
    <property type="match status" value="1"/>
</dbReference>
<evidence type="ECO:0000256" key="5">
    <source>
        <dbReference type="PROSITE-ProRule" id="PRU00169"/>
    </source>
</evidence>
<dbReference type="InterPro" id="IPR004358">
    <property type="entry name" value="Sig_transdc_His_kin-like_C"/>
</dbReference>
<comment type="catalytic activity">
    <reaction evidence="1">
        <text>ATP + protein L-histidine = ADP + protein N-phospho-L-histidine.</text>
        <dbReference type="EC" id="2.7.13.3"/>
    </reaction>
</comment>
<dbReference type="InterPro" id="IPR036890">
    <property type="entry name" value="HATPase_C_sf"/>
</dbReference>
<dbReference type="CDD" id="cd16922">
    <property type="entry name" value="HATPase_EvgS-ArcB-TorS-like"/>
    <property type="match status" value="1"/>
</dbReference>
<dbReference type="FunFam" id="3.30.565.10:FF:000010">
    <property type="entry name" value="Sensor histidine kinase RcsC"/>
    <property type="match status" value="1"/>
</dbReference>
<evidence type="ECO:0000256" key="1">
    <source>
        <dbReference type="ARBA" id="ARBA00000085"/>
    </source>
</evidence>
<evidence type="ECO:0000313" key="8">
    <source>
        <dbReference type="EMBL" id="MXV15414.1"/>
    </source>
</evidence>
<dbReference type="InterPro" id="IPR001789">
    <property type="entry name" value="Sig_transdc_resp-reg_receiver"/>
</dbReference>
<dbReference type="Pfam" id="PF00072">
    <property type="entry name" value="Response_reg"/>
    <property type="match status" value="1"/>
</dbReference>
<organism evidence="8 9">
    <name type="scientific">Hufsiella ginkgonis</name>
    <dbReference type="NCBI Taxonomy" id="2695274"/>
    <lineage>
        <taxon>Bacteria</taxon>
        <taxon>Pseudomonadati</taxon>
        <taxon>Bacteroidota</taxon>
        <taxon>Sphingobacteriia</taxon>
        <taxon>Sphingobacteriales</taxon>
        <taxon>Sphingobacteriaceae</taxon>
        <taxon>Hufsiella</taxon>
    </lineage>
</organism>
<dbReference type="PRINTS" id="PR00344">
    <property type="entry name" value="BCTRLSENSOR"/>
</dbReference>
<dbReference type="EC" id="2.7.13.3" evidence="2"/>
<dbReference type="Pfam" id="PF00512">
    <property type="entry name" value="HisKA"/>
    <property type="match status" value="1"/>
</dbReference>
<evidence type="ECO:0000256" key="2">
    <source>
        <dbReference type="ARBA" id="ARBA00012438"/>
    </source>
</evidence>
<accession>A0A7K1XWN3</accession>